<dbReference type="Proteomes" id="UP001218188">
    <property type="component" value="Unassembled WGS sequence"/>
</dbReference>
<evidence type="ECO:0000313" key="1">
    <source>
        <dbReference type="EMBL" id="KAJ7034079.1"/>
    </source>
</evidence>
<protein>
    <submittedName>
        <fullName evidence="1">Uncharacterized protein</fullName>
    </submittedName>
</protein>
<reference evidence="1" key="1">
    <citation type="submission" date="2023-03" db="EMBL/GenBank/DDBJ databases">
        <title>Massive genome expansion in bonnet fungi (Mycena s.s.) driven by repeated elements and novel gene families across ecological guilds.</title>
        <authorList>
            <consortium name="Lawrence Berkeley National Laboratory"/>
            <person name="Harder C.B."/>
            <person name="Miyauchi S."/>
            <person name="Viragh M."/>
            <person name="Kuo A."/>
            <person name="Thoen E."/>
            <person name="Andreopoulos B."/>
            <person name="Lu D."/>
            <person name="Skrede I."/>
            <person name="Drula E."/>
            <person name="Henrissat B."/>
            <person name="Morin E."/>
            <person name="Kohler A."/>
            <person name="Barry K."/>
            <person name="LaButti K."/>
            <person name="Morin E."/>
            <person name="Salamov A."/>
            <person name="Lipzen A."/>
            <person name="Mereny Z."/>
            <person name="Hegedus B."/>
            <person name="Baldrian P."/>
            <person name="Stursova M."/>
            <person name="Weitz H."/>
            <person name="Taylor A."/>
            <person name="Grigoriev I.V."/>
            <person name="Nagy L.G."/>
            <person name="Martin F."/>
            <person name="Kauserud H."/>
        </authorList>
    </citation>
    <scope>NUCLEOTIDE SEQUENCE</scope>
    <source>
        <strain evidence="1">CBHHK200</strain>
    </source>
</reference>
<gene>
    <name evidence="1" type="ORF">C8F04DRAFT_956985</name>
</gene>
<proteinExistence type="predicted"/>
<dbReference type="AlphaFoldDB" id="A0AAD6SUS5"/>
<name>A0AAD6SUS5_9AGAR</name>
<accession>A0AAD6SUS5</accession>
<sequence length="52" mass="5702">MTVDCDRGLASLIQGGTWDSTGLPECFKPTHERRLARGRRVVDMINVGTGVE</sequence>
<evidence type="ECO:0000313" key="2">
    <source>
        <dbReference type="Proteomes" id="UP001218188"/>
    </source>
</evidence>
<organism evidence="1 2">
    <name type="scientific">Mycena alexandri</name>
    <dbReference type="NCBI Taxonomy" id="1745969"/>
    <lineage>
        <taxon>Eukaryota</taxon>
        <taxon>Fungi</taxon>
        <taxon>Dikarya</taxon>
        <taxon>Basidiomycota</taxon>
        <taxon>Agaricomycotina</taxon>
        <taxon>Agaricomycetes</taxon>
        <taxon>Agaricomycetidae</taxon>
        <taxon>Agaricales</taxon>
        <taxon>Marasmiineae</taxon>
        <taxon>Mycenaceae</taxon>
        <taxon>Mycena</taxon>
    </lineage>
</organism>
<comment type="caution">
    <text evidence="1">The sequence shown here is derived from an EMBL/GenBank/DDBJ whole genome shotgun (WGS) entry which is preliminary data.</text>
</comment>
<keyword evidence="2" id="KW-1185">Reference proteome</keyword>
<dbReference type="EMBL" id="JARJCM010000060">
    <property type="protein sequence ID" value="KAJ7034079.1"/>
    <property type="molecule type" value="Genomic_DNA"/>
</dbReference>